<organism evidence="2 3">
    <name type="scientific">Candidatus Nitrospira nitrificans</name>
    <dbReference type="NCBI Taxonomy" id="1742973"/>
    <lineage>
        <taxon>Bacteria</taxon>
        <taxon>Pseudomonadati</taxon>
        <taxon>Nitrospirota</taxon>
        <taxon>Nitrospiria</taxon>
        <taxon>Nitrospirales</taxon>
        <taxon>Nitrospiraceae</taxon>
        <taxon>Nitrospira</taxon>
    </lineage>
</organism>
<proteinExistence type="predicted"/>
<feature type="transmembrane region" description="Helical" evidence="1">
    <location>
        <begin position="6"/>
        <end position="23"/>
    </location>
</feature>
<sequence>MDIVAVALVLGFFFLSGWLMFGLDRL</sequence>
<dbReference type="EMBL" id="CZPZ01000034">
    <property type="protein sequence ID" value="CUS39395.1"/>
    <property type="molecule type" value="Genomic_DNA"/>
</dbReference>
<accession>A0A0S4LP93</accession>
<keyword evidence="1" id="KW-1133">Transmembrane helix</keyword>
<name>A0A0S4LP93_9BACT</name>
<evidence type="ECO:0000313" key="3">
    <source>
        <dbReference type="Proteomes" id="UP000198736"/>
    </source>
</evidence>
<keyword evidence="1" id="KW-0472">Membrane</keyword>
<dbReference type="STRING" id="1742973.COMA2_70121"/>
<keyword evidence="3" id="KW-1185">Reference proteome</keyword>
<dbReference type="AlphaFoldDB" id="A0A0S4LP93"/>
<reference evidence="3" key="1">
    <citation type="submission" date="2015-10" db="EMBL/GenBank/DDBJ databases">
        <authorList>
            <person name="Luecker S."/>
            <person name="Luecker S."/>
        </authorList>
    </citation>
    <scope>NUCLEOTIDE SEQUENCE [LARGE SCALE GENOMIC DNA]</scope>
</reference>
<dbReference type="Proteomes" id="UP000198736">
    <property type="component" value="Unassembled WGS sequence"/>
</dbReference>
<evidence type="ECO:0000256" key="1">
    <source>
        <dbReference type="SAM" id="Phobius"/>
    </source>
</evidence>
<protein>
    <submittedName>
        <fullName evidence="2">Uncharacterized protein</fullName>
    </submittedName>
</protein>
<gene>
    <name evidence="2" type="ORF">COMA2_70121</name>
</gene>
<evidence type="ECO:0000313" key="2">
    <source>
        <dbReference type="EMBL" id="CUS39395.1"/>
    </source>
</evidence>
<keyword evidence="1" id="KW-0812">Transmembrane</keyword>